<dbReference type="OrthoDB" id="7593450at2"/>
<dbReference type="EMBL" id="PVTD01000006">
    <property type="protein sequence ID" value="PRY22687.1"/>
    <property type="molecule type" value="Genomic_DNA"/>
</dbReference>
<dbReference type="Gene3D" id="1.25.40.10">
    <property type="entry name" value="Tetratricopeptide repeat domain"/>
    <property type="match status" value="1"/>
</dbReference>
<reference evidence="1 2" key="1">
    <citation type="submission" date="2018-03" db="EMBL/GenBank/DDBJ databases">
        <title>Genomic Encyclopedia of Archaeal and Bacterial Type Strains, Phase II (KMG-II): from individual species to whole genera.</title>
        <authorList>
            <person name="Goeker M."/>
        </authorList>
    </citation>
    <scope>NUCLEOTIDE SEQUENCE [LARGE SCALE GENOMIC DNA]</scope>
    <source>
        <strain evidence="1 2">DSM 29328</strain>
    </source>
</reference>
<proteinExistence type="predicted"/>
<dbReference type="Gene3D" id="1.20.58.320">
    <property type="entry name" value="TPR-like"/>
    <property type="match status" value="1"/>
</dbReference>
<dbReference type="InterPro" id="IPR011990">
    <property type="entry name" value="TPR-like_helical_dom_sf"/>
</dbReference>
<dbReference type="SUPFAM" id="SSF48452">
    <property type="entry name" value="TPR-like"/>
    <property type="match status" value="1"/>
</dbReference>
<dbReference type="AlphaFoldDB" id="A0A2T0RNI1"/>
<organism evidence="1 2">
    <name type="scientific">Aliiruegeria haliotis</name>
    <dbReference type="NCBI Taxonomy" id="1280846"/>
    <lineage>
        <taxon>Bacteria</taxon>
        <taxon>Pseudomonadati</taxon>
        <taxon>Pseudomonadota</taxon>
        <taxon>Alphaproteobacteria</taxon>
        <taxon>Rhodobacterales</taxon>
        <taxon>Roseobacteraceae</taxon>
        <taxon>Aliiruegeria</taxon>
    </lineage>
</organism>
<protein>
    <submittedName>
        <fullName evidence="1">Uncharacterized protein (DUF924 family)</fullName>
    </submittedName>
</protein>
<comment type="caution">
    <text evidence="1">The sequence shown here is derived from an EMBL/GenBank/DDBJ whole genome shotgun (WGS) entry which is preliminary data.</text>
</comment>
<name>A0A2T0RNI1_9RHOB</name>
<accession>A0A2T0RNI1</accession>
<gene>
    <name evidence="1" type="ORF">CLV78_106229</name>
</gene>
<dbReference type="InterPro" id="IPR010323">
    <property type="entry name" value="DUF924"/>
</dbReference>
<keyword evidence="2" id="KW-1185">Reference proteome</keyword>
<evidence type="ECO:0000313" key="1">
    <source>
        <dbReference type="EMBL" id="PRY22687.1"/>
    </source>
</evidence>
<dbReference type="Pfam" id="PF06041">
    <property type="entry name" value="DUF924"/>
    <property type="match status" value="1"/>
</dbReference>
<dbReference type="Proteomes" id="UP000239480">
    <property type="component" value="Unassembled WGS sequence"/>
</dbReference>
<sequence>MPDTTAREVARFWLEDVGPSGWYKVDEALDAEIRDRFLTAWEEAHSGDMFDWCICAESMFGFLILTDQFPRNMFRGEARAFATDALARTAAKMAVDRRWDMEIDEPERQFFYLPLMHSERLDNQDRCIRLMTERLPETGAENLIHARAHREIIRRFGRFPYRNAAIGRMTLPGEEAFLAEEGYAAVLNALKAEDDA</sequence>
<evidence type="ECO:0000313" key="2">
    <source>
        <dbReference type="Proteomes" id="UP000239480"/>
    </source>
</evidence>
<dbReference type="RefSeq" id="WP_106205753.1">
    <property type="nucleotide sequence ID" value="NZ_PVTD01000006.1"/>
</dbReference>